<dbReference type="GO" id="GO:0005524">
    <property type="term" value="F:ATP binding"/>
    <property type="evidence" value="ECO:0007669"/>
    <property type="project" value="UniProtKB-KW"/>
</dbReference>
<dbReference type="SUPFAM" id="SSF100950">
    <property type="entry name" value="NagB/RpiA/CoA transferase-like"/>
    <property type="match status" value="1"/>
</dbReference>
<dbReference type="GO" id="GO:0046872">
    <property type="term" value="F:metal ion binding"/>
    <property type="evidence" value="ECO:0007669"/>
    <property type="project" value="UniProtKB-KW"/>
</dbReference>
<keyword evidence="3 6" id="KW-0067">ATP-binding</keyword>
<feature type="binding site" evidence="6">
    <location>
        <position position="62"/>
    </location>
    <ligand>
        <name>substrate</name>
    </ligand>
</feature>
<feature type="binding site" evidence="6">
    <location>
        <begin position="11"/>
        <end position="15"/>
    </location>
    <ligand>
        <name>ATP</name>
        <dbReference type="ChEBI" id="CHEBI:30616"/>
    </ligand>
</feature>
<dbReference type="CTD" id="6751470"/>
<evidence type="ECO:0000256" key="5">
    <source>
        <dbReference type="ARBA" id="ARBA00038966"/>
    </source>
</evidence>
<dbReference type="eggNOG" id="KOG3093">
    <property type="taxonomic scope" value="Eukaryota"/>
</dbReference>
<evidence type="ECO:0000256" key="7">
    <source>
        <dbReference type="RuleBase" id="RU361279"/>
    </source>
</evidence>
<feature type="binding site" evidence="6">
    <location>
        <position position="57"/>
    </location>
    <ligand>
        <name>substrate</name>
    </ligand>
</feature>
<evidence type="ECO:0000256" key="4">
    <source>
        <dbReference type="ARBA" id="ARBA00036539"/>
    </source>
</evidence>
<keyword evidence="9" id="KW-1185">Reference proteome</keyword>
<gene>
    <name evidence="8" type="ORF">TRIADDRAFT_54064</name>
</gene>
<proteinExistence type="inferred from homology"/>
<name>B3RR04_TRIAD</name>
<evidence type="ECO:0000313" key="9">
    <source>
        <dbReference type="Proteomes" id="UP000009022"/>
    </source>
</evidence>
<dbReference type="FunFam" id="3.40.50.10420:FF:000007">
    <property type="entry name" value="5-formyltetrahydrofolate cyclo-ligase"/>
    <property type="match status" value="1"/>
</dbReference>
<reference evidence="8 9" key="1">
    <citation type="journal article" date="2008" name="Nature">
        <title>The Trichoplax genome and the nature of placozoans.</title>
        <authorList>
            <person name="Srivastava M."/>
            <person name="Begovic E."/>
            <person name="Chapman J."/>
            <person name="Putnam N.H."/>
            <person name="Hellsten U."/>
            <person name="Kawashima T."/>
            <person name="Kuo A."/>
            <person name="Mitros T."/>
            <person name="Salamov A."/>
            <person name="Carpenter M.L."/>
            <person name="Signorovitch A.Y."/>
            <person name="Moreno M.A."/>
            <person name="Kamm K."/>
            <person name="Grimwood J."/>
            <person name="Schmutz J."/>
            <person name="Shapiro H."/>
            <person name="Grigoriev I.V."/>
            <person name="Buss L.W."/>
            <person name="Schierwater B."/>
            <person name="Dellaporta S.L."/>
            <person name="Rokhsar D.S."/>
        </authorList>
    </citation>
    <scope>NUCLEOTIDE SEQUENCE [LARGE SCALE GENOMIC DNA]</scope>
    <source>
        <strain evidence="8 9">Grell-BS-1999</strain>
    </source>
</reference>
<evidence type="ECO:0000313" key="8">
    <source>
        <dbReference type="EMBL" id="EDV26793.1"/>
    </source>
</evidence>
<dbReference type="GO" id="GO:0030272">
    <property type="term" value="F:5-formyltetrahydrofolate cyclo-ligase activity"/>
    <property type="evidence" value="ECO:0000318"/>
    <property type="project" value="GO_Central"/>
</dbReference>
<keyword evidence="7" id="KW-0479">Metal-binding</keyword>
<dbReference type="InterPro" id="IPR037171">
    <property type="entry name" value="NagB/RpiA_transferase-like"/>
</dbReference>
<keyword evidence="2 6" id="KW-0547">Nucleotide-binding</keyword>
<dbReference type="InterPro" id="IPR024185">
    <property type="entry name" value="FTHF_cligase-like_sf"/>
</dbReference>
<dbReference type="InParanoid" id="B3RR04"/>
<dbReference type="NCBIfam" id="TIGR02727">
    <property type="entry name" value="MTHFS_bact"/>
    <property type="match status" value="1"/>
</dbReference>
<feature type="binding site" evidence="6">
    <location>
        <begin position="144"/>
        <end position="152"/>
    </location>
    <ligand>
        <name>ATP</name>
        <dbReference type="ChEBI" id="CHEBI:30616"/>
    </ligand>
</feature>
<dbReference type="AlphaFoldDB" id="B3RR04"/>
<organism evidence="8 9">
    <name type="scientific">Trichoplax adhaerens</name>
    <name type="common">Trichoplax reptans</name>
    <dbReference type="NCBI Taxonomy" id="10228"/>
    <lineage>
        <taxon>Eukaryota</taxon>
        <taxon>Metazoa</taxon>
        <taxon>Placozoa</taxon>
        <taxon>Uniplacotomia</taxon>
        <taxon>Trichoplacea</taxon>
        <taxon>Trichoplacidae</taxon>
        <taxon>Trichoplax</taxon>
    </lineage>
</organism>
<comment type="catalytic activity">
    <reaction evidence="4 7">
        <text>(6S)-5-formyl-5,6,7,8-tetrahydrofolate + ATP = (6R)-5,10-methenyltetrahydrofolate + ADP + phosphate</text>
        <dbReference type="Rhea" id="RHEA:10488"/>
        <dbReference type="ChEBI" id="CHEBI:30616"/>
        <dbReference type="ChEBI" id="CHEBI:43474"/>
        <dbReference type="ChEBI" id="CHEBI:57455"/>
        <dbReference type="ChEBI" id="CHEBI:57457"/>
        <dbReference type="ChEBI" id="CHEBI:456216"/>
        <dbReference type="EC" id="6.3.3.2"/>
    </reaction>
</comment>
<dbReference type="GO" id="GO:0009396">
    <property type="term" value="P:folic acid-containing compound biosynthetic process"/>
    <property type="evidence" value="ECO:0000318"/>
    <property type="project" value="GO_Central"/>
</dbReference>
<sequence>MASRNGVRAAKNLLRKTIKQRVALISDIQKDRESLQVAKKLMATPEYQKSKRVCVYLHMDDEIRTTAILKDIFSTNKICYIPHYYGPIMDMVRLHSWEDYDNLPLTSWNIKQPADNEQRENAISGGGLDLIIVPGLGFTMAGDRLGRGKGYYDGYLQKYEEKLHKRPITIALAFASQICDTIPTDDHDRRIDMVISGNSTD</sequence>
<dbReference type="EMBL" id="DS985243">
    <property type="protein sequence ID" value="EDV26793.1"/>
    <property type="molecule type" value="Genomic_DNA"/>
</dbReference>
<evidence type="ECO:0000256" key="1">
    <source>
        <dbReference type="ARBA" id="ARBA00010638"/>
    </source>
</evidence>
<dbReference type="EC" id="6.3.3.2" evidence="5 7"/>
<dbReference type="GO" id="GO:0035999">
    <property type="term" value="P:tetrahydrofolate interconversion"/>
    <property type="evidence" value="ECO:0000318"/>
    <property type="project" value="GO_Central"/>
</dbReference>
<dbReference type="InterPro" id="IPR002698">
    <property type="entry name" value="FTHF_cligase"/>
</dbReference>
<dbReference type="KEGG" id="tad:TRIADDRAFT_54064"/>
<dbReference type="Gene3D" id="3.40.50.10420">
    <property type="entry name" value="NagB/RpiA/CoA transferase-like"/>
    <property type="match status" value="1"/>
</dbReference>
<dbReference type="HOGENOM" id="CLU_066245_2_1_1"/>
<dbReference type="OrthoDB" id="2015992at2759"/>
<dbReference type="GeneID" id="6751470"/>
<dbReference type="PANTHER" id="PTHR23407:SF1">
    <property type="entry name" value="5-FORMYLTETRAHYDROFOLATE CYCLO-LIGASE"/>
    <property type="match status" value="1"/>
</dbReference>
<evidence type="ECO:0000256" key="2">
    <source>
        <dbReference type="ARBA" id="ARBA00022741"/>
    </source>
</evidence>
<evidence type="ECO:0000256" key="3">
    <source>
        <dbReference type="ARBA" id="ARBA00022840"/>
    </source>
</evidence>
<dbReference type="STRING" id="10228.B3RR04"/>
<dbReference type="RefSeq" id="XP_002110789.1">
    <property type="nucleotide sequence ID" value="XM_002110753.1"/>
</dbReference>
<dbReference type="PIRSF" id="PIRSF006806">
    <property type="entry name" value="FTHF_cligase"/>
    <property type="match status" value="1"/>
</dbReference>
<protein>
    <recommendedName>
        <fullName evidence="5 7">5-formyltetrahydrofolate cyclo-ligase</fullName>
        <ecNumber evidence="5 7">6.3.3.2</ecNumber>
    </recommendedName>
</protein>
<dbReference type="Proteomes" id="UP000009022">
    <property type="component" value="Unassembled WGS sequence"/>
</dbReference>
<evidence type="ECO:0000256" key="6">
    <source>
        <dbReference type="PIRSR" id="PIRSR006806-1"/>
    </source>
</evidence>
<dbReference type="PANTHER" id="PTHR23407">
    <property type="entry name" value="ATPASE INHIBITOR/5-FORMYLTETRAHYDROFOLATE CYCLO-LIGASE"/>
    <property type="match status" value="1"/>
</dbReference>
<dbReference type="PhylomeDB" id="B3RR04"/>
<comment type="cofactor">
    <cofactor evidence="7">
        <name>Mg(2+)</name>
        <dbReference type="ChEBI" id="CHEBI:18420"/>
    </cofactor>
</comment>
<dbReference type="GO" id="GO:0005739">
    <property type="term" value="C:mitochondrion"/>
    <property type="evidence" value="ECO:0000318"/>
    <property type="project" value="GO_Central"/>
</dbReference>
<accession>B3RR04</accession>
<dbReference type="Pfam" id="PF01812">
    <property type="entry name" value="5-FTHF_cyc-lig"/>
    <property type="match status" value="1"/>
</dbReference>
<dbReference type="GO" id="GO:0005737">
    <property type="term" value="C:cytoplasm"/>
    <property type="evidence" value="ECO:0000318"/>
    <property type="project" value="GO_Central"/>
</dbReference>
<dbReference type="FunCoup" id="B3RR04">
    <property type="interactions" value="659"/>
</dbReference>
<dbReference type="OMA" id="STIYPCQ"/>
<comment type="similarity">
    <text evidence="1 7">Belongs to the 5-formyltetrahydrofolate cyclo-ligase family.</text>
</comment>
<keyword evidence="7" id="KW-0460">Magnesium</keyword>